<dbReference type="EMBL" id="PPPD01000001">
    <property type="protein sequence ID" value="PNY82918.1"/>
    <property type="molecule type" value="Genomic_DNA"/>
</dbReference>
<evidence type="ECO:0000313" key="4">
    <source>
        <dbReference type="Proteomes" id="UP000236379"/>
    </source>
</evidence>
<dbReference type="PANTHER" id="PTHR42924">
    <property type="entry name" value="EXONUCLEASE"/>
    <property type="match status" value="1"/>
</dbReference>
<reference evidence="3 4" key="1">
    <citation type="submission" date="2018-01" db="EMBL/GenBank/DDBJ databases">
        <title>Deinococcus koreensis sp. nov., a radiation-resistant bacterium isolated from river water.</title>
        <authorList>
            <person name="Choi A."/>
        </authorList>
    </citation>
    <scope>NUCLEOTIDE SEQUENCE [LARGE SCALE GENOMIC DNA]</scope>
    <source>
        <strain evidence="3 4">SJW1-2</strain>
    </source>
</reference>
<keyword evidence="4" id="KW-1185">Reference proteome</keyword>
<dbReference type="GO" id="GO:0006302">
    <property type="term" value="P:double-strand break repair"/>
    <property type="evidence" value="ECO:0007669"/>
    <property type="project" value="InterPro"/>
</dbReference>
<evidence type="ECO:0000256" key="1">
    <source>
        <dbReference type="SAM" id="Coils"/>
    </source>
</evidence>
<dbReference type="InterPro" id="IPR027417">
    <property type="entry name" value="P-loop_NTPase"/>
</dbReference>
<sequence>MNLLEQYSQMQSTKDGLREFRVDLHVHTPASKDSKWPEDDPPKLLRAFWDAGLEIVAITDHFSGSYIDRLNEAKKHMKKRIEFRDRPLPLILPGVEIEIRGVHLTCVFPEEKGSADIDYFLSQIRIDVSDRGNEKANCIAGIDEVRSAVSKMGGIIIAAHCNSTKGLFTISGKDFEDIYAIVDVFEVNKADLARNVLAISSKKPDIINKPFVQSSDAHQESDLLRSNFRLRLDGASFASLKQIIFEPKFRLPNFSSKIKILGMRINSEHGIYKDTVFRFNSSLNVIIGGRGAGKSILIDTLRYTLNDLPSSAELLSRDGGILSRLANTYREGDSISVFMEVDGRIYSCIRPLSIQKKGREYEASASERWFILEAGDFSHCEKPNVSFIIYSQREIEKLTTQSEQIGDICDDYSEMVIRTKREEESISDEIDGLINNRESLLKISEKLEIKSARYSEVIAEVDRYESLLKEVDGSKYSKMHKAEIETNKYIRLVADKVDILRENGKTISNDLIELRNSFTNQNEFVSDEFERFFSFIGRWSSEIIELMSFSAIPKFSESADRKDWQAKLETEKQAYEKIVRESGQDSLDMLLPRLNRLREERDRLAREIDREKLEILKISKTEQEIIDKSKDLDVKRSEIRTRREENIQNINLKTPANIYIDYADSLERYKEFLDDLLKSKGLSDKTGTIGKIQTISSSKMVALALANDIEGVKKLGISEANSLVLIPIFKSTSGMKAIRHTAVFAPKYGLEKMGRKYNVDELSIGERVSAVFPLLTINSGLPIVLDQPEDDLDHDYIIENIIGTIRSSKLSQQYVIVTHNPNIPVLADADQVIKVSRDEVNRCCYIEAQGGLENIIINDRIAQLEGGLKAIELRFNRYKR</sequence>
<proteinExistence type="predicted"/>
<dbReference type="GO" id="GO:0035312">
    <property type="term" value="F:5'-3' DNA exonuclease activity"/>
    <property type="evidence" value="ECO:0007669"/>
    <property type="project" value="TreeGrafter"/>
</dbReference>
<dbReference type="Pfam" id="PF13476">
    <property type="entry name" value="AAA_23"/>
    <property type="match status" value="1"/>
</dbReference>
<keyword evidence="1" id="KW-0175">Coiled coil</keyword>
<dbReference type="NCBIfam" id="NF045780">
    <property type="entry name" value="TrlF_fam_ATP"/>
    <property type="match status" value="1"/>
</dbReference>
<organism evidence="3 4">
    <name type="scientific">Deinococcus koreensis</name>
    <dbReference type="NCBI Taxonomy" id="2054903"/>
    <lineage>
        <taxon>Bacteria</taxon>
        <taxon>Thermotogati</taxon>
        <taxon>Deinococcota</taxon>
        <taxon>Deinococci</taxon>
        <taxon>Deinococcales</taxon>
        <taxon>Deinococcaceae</taxon>
        <taxon>Deinococcus</taxon>
    </lineage>
</organism>
<dbReference type="GO" id="GO:0004534">
    <property type="term" value="F:5'-3' RNA exonuclease activity"/>
    <property type="evidence" value="ECO:0007669"/>
    <property type="project" value="TreeGrafter"/>
</dbReference>
<evidence type="ECO:0000313" key="3">
    <source>
        <dbReference type="EMBL" id="PNY82918.1"/>
    </source>
</evidence>
<dbReference type="InterPro" id="IPR052018">
    <property type="entry name" value="PHP_domain"/>
</dbReference>
<gene>
    <name evidence="3" type="ORF">CVO96_07630</name>
</gene>
<dbReference type="Gene3D" id="3.20.20.140">
    <property type="entry name" value="Metal-dependent hydrolases"/>
    <property type="match status" value="1"/>
</dbReference>
<name>A0A2K3V2B1_9DEIO</name>
<feature type="coiled-coil region" evidence="1">
    <location>
        <begin position="561"/>
        <end position="614"/>
    </location>
</feature>
<protein>
    <recommendedName>
        <fullName evidence="2">Rad50/SbcC-type AAA domain-containing protein</fullName>
    </recommendedName>
</protein>
<dbReference type="AlphaFoldDB" id="A0A2K3V2B1"/>
<dbReference type="Proteomes" id="UP000236379">
    <property type="component" value="Unassembled WGS sequence"/>
</dbReference>
<dbReference type="SUPFAM" id="SSF52540">
    <property type="entry name" value="P-loop containing nucleoside triphosphate hydrolases"/>
    <property type="match status" value="1"/>
</dbReference>
<evidence type="ECO:0000259" key="2">
    <source>
        <dbReference type="Pfam" id="PF13476"/>
    </source>
</evidence>
<dbReference type="PANTHER" id="PTHR42924:SF3">
    <property type="entry name" value="POLYMERASE_HISTIDINOL PHOSPHATASE N-TERMINAL DOMAIN-CONTAINING PROTEIN"/>
    <property type="match status" value="1"/>
</dbReference>
<dbReference type="InterPro" id="IPR038729">
    <property type="entry name" value="Rad50/SbcC_AAA"/>
</dbReference>
<dbReference type="GO" id="GO:0016887">
    <property type="term" value="F:ATP hydrolysis activity"/>
    <property type="evidence" value="ECO:0007669"/>
    <property type="project" value="InterPro"/>
</dbReference>
<feature type="domain" description="Rad50/SbcC-type AAA" evidence="2">
    <location>
        <begin position="271"/>
        <end position="451"/>
    </location>
</feature>
<dbReference type="SUPFAM" id="SSF89550">
    <property type="entry name" value="PHP domain-like"/>
    <property type="match status" value="1"/>
</dbReference>
<dbReference type="InterPro" id="IPR054787">
    <property type="entry name" value="TrlF_ATPase"/>
</dbReference>
<dbReference type="RefSeq" id="WP_103313349.1">
    <property type="nucleotide sequence ID" value="NZ_PPPD01000001.1"/>
</dbReference>
<dbReference type="InterPro" id="IPR016195">
    <property type="entry name" value="Pol/histidinol_Pase-like"/>
</dbReference>
<dbReference type="OrthoDB" id="9791620at2"/>
<comment type="caution">
    <text evidence="3">The sequence shown here is derived from an EMBL/GenBank/DDBJ whole genome shotgun (WGS) entry which is preliminary data.</text>
</comment>
<accession>A0A2K3V2B1</accession>
<dbReference type="CDD" id="cd07432">
    <property type="entry name" value="PHP_HisPPase"/>
    <property type="match status" value="1"/>
</dbReference>
<dbReference type="Gene3D" id="3.40.50.300">
    <property type="entry name" value="P-loop containing nucleotide triphosphate hydrolases"/>
    <property type="match status" value="2"/>
</dbReference>